<gene>
    <name evidence="1" type="ORF">UU14_C0049G0005</name>
</gene>
<dbReference type="AlphaFoldDB" id="A0A0G0T6R9"/>
<accession>A0A0G0T6R9</accession>
<organism evidence="1 2">
    <name type="scientific">Candidatus Roizmanbacteria bacterium GW2011_GWB1_40_7</name>
    <dbReference type="NCBI Taxonomy" id="1618482"/>
    <lineage>
        <taxon>Bacteria</taxon>
        <taxon>Candidatus Roizmaniibacteriota</taxon>
    </lineage>
</organism>
<protein>
    <submittedName>
        <fullName evidence="1">Uncharacterized protein</fullName>
    </submittedName>
</protein>
<name>A0A0G0T6R9_9BACT</name>
<sequence>MPIENPRRTAQNALTIVNPVELADVYGDFFLDLPYRIYSSNRLDGNSDGAVKNFDRLYSTLSERMGGAPYQGTVAGTGMVGSRDAVVQIHHSQDAVSTKRGIQITFPDDPTKIYFFGDGAHIVTVDPRINAILTHKVRRDQDAHKLMNDLLNDGRPS</sequence>
<dbReference type="EMBL" id="LBZM01000049">
    <property type="protein sequence ID" value="KKR70426.1"/>
    <property type="molecule type" value="Genomic_DNA"/>
</dbReference>
<reference evidence="1 2" key="1">
    <citation type="journal article" date="2015" name="Nature">
        <title>rRNA introns, odd ribosomes, and small enigmatic genomes across a large radiation of phyla.</title>
        <authorList>
            <person name="Brown C.T."/>
            <person name="Hug L.A."/>
            <person name="Thomas B.C."/>
            <person name="Sharon I."/>
            <person name="Castelle C.J."/>
            <person name="Singh A."/>
            <person name="Wilkins M.J."/>
            <person name="Williams K.H."/>
            <person name="Banfield J.F."/>
        </authorList>
    </citation>
    <scope>NUCLEOTIDE SEQUENCE [LARGE SCALE GENOMIC DNA]</scope>
</reference>
<evidence type="ECO:0000313" key="2">
    <source>
        <dbReference type="Proteomes" id="UP000034664"/>
    </source>
</evidence>
<dbReference type="Proteomes" id="UP000034664">
    <property type="component" value="Unassembled WGS sequence"/>
</dbReference>
<comment type="caution">
    <text evidence="1">The sequence shown here is derived from an EMBL/GenBank/DDBJ whole genome shotgun (WGS) entry which is preliminary data.</text>
</comment>
<evidence type="ECO:0000313" key="1">
    <source>
        <dbReference type="EMBL" id="KKR70426.1"/>
    </source>
</evidence>
<proteinExistence type="predicted"/>